<protein>
    <recommendedName>
        <fullName evidence="1">Anti-sigma-28 factor FlgM C-terminal domain-containing protein</fullName>
    </recommendedName>
</protein>
<gene>
    <name evidence="2" type="ORF">bsdE14_37310</name>
</gene>
<name>A0ABQ5NAT8_9CLOT</name>
<comment type="caution">
    <text evidence="2">The sequence shown here is derived from an EMBL/GenBank/DDBJ whole genome shotgun (WGS) entry which is preliminary data.</text>
</comment>
<sequence length="91" mass="9992">MKINGASVNKVINLYNANKQSIEKKDTKVKNDSIEISTLGKKLSDLSIDENIGNSEEKIEALRNEVKNGTYKPSSGNVAKKMLDIIGERGI</sequence>
<dbReference type="RefSeq" id="WP_264851623.1">
    <property type="nucleotide sequence ID" value="NZ_BRXR01000001.1"/>
</dbReference>
<dbReference type="InterPro" id="IPR035890">
    <property type="entry name" value="Anti-sigma-28_factor_FlgM_sf"/>
</dbReference>
<keyword evidence="3" id="KW-1185">Reference proteome</keyword>
<accession>A0ABQ5NAT8</accession>
<dbReference type="Proteomes" id="UP001208567">
    <property type="component" value="Unassembled WGS sequence"/>
</dbReference>
<reference evidence="2 3" key="1">
    <citation type="journal article" date="2024" name="Int. J. Syst. Evol. Microbiol.">
        <title>Clostridium omnivorum sp. nov., isolated from anoxic soil under the treatment of reductive soil disinfestation.</title>
        <authorList>
            <person name="Ueki A."/>
            <person name="Tonouchi A."/>
            <person name="Kaku N."/>
            <person name="Honma S."/>
            <person name="Ueki K."/>
        </authorList>
    </citation>
    <scope>NUCLEOTIDE SEQUENCE [LARGE SCALE GENOMIC DNA]</scope>
    <source>
        <strain evidence="2 3">E14</strain>
    </source>
</reference>
<feature type="domain" description="Anti-sigma-28 factor FlgM C-terminal" evidence="1">
    <location>
        <begin position="32"/>
        <end position="84"/>
    </location>
</feature>
<organism evidence="2 3">
    <name type="scientific">Clostridium omnivorum</name>
    <dbReference type="NCBI Taxonomy" id="1604902"/>
    <lineage>
        <taxon>Bacteria</taxon>
        <taxon>Bacillati</taxon>
        <taxon>Bacillota</taxon>
        <taxon>Clostridia</taxon>
        <taxon>Eubacteriales</taxon>
        <taxon>Clostridiaceae</taxon>
        <taxon>Clostridium</taxon>
    </lineage>
</organism>
<evidence type="ECO:0000313" key="2">
    <source>
        <dbReference type="EMBL" id="GLC32321.1"/>
    </source>
</evidence>
<dbReference type="EMBL" id="BRXR01000001">
    <property type="protein sequence ID" value="GLC32321.1"/>
    <property type="molecule type" value="Genomic_DNA"/>
</dbReference>
<dbReference type="InterPro" id="IPR031316">
    <property type="entry name" value="FlgM_C"/>
</dbReference>
<evidence type="ECO:0000259" key="1">
    <source>
        <dbReference type="Pfam" id="PF04316"/>
    </source>
</evidence>
<evidence type="ECO:0000313" key="3">
    <source>
        <dbReference type="Proteomes" id="UP001208567"/>
    </source>
</evidence>
<dbReference type="SUPFAM" id="SSF101498">
    <property type="entry name" value="Anti-sigma factor FlgM"/>
    <property type="match status" value="1"/>
</dbReference>
<proteinExistence type="predicted"/>
<dbReference type="Pfam" id="PF04316">
    <property type="entry name" value="FlgM"/>
    <property type="match status" value="1"/>
</dbReference>